<organism evidence="9">
    <name type="scientific">Arthrobacter sp. K5</name>
    <dbReference type="NCBI Taxonomy" id="2839623"/>
    <lineage>
        <taxon>Bacteria</taxon>
        <taxon>Bacillati</taxon>
        <taxon>Actinomycetota</taxon>
        <taxon>Actinomycetes</taxon>
        <taxon>Micrococcales</taxon>
        <taxon>Micrococcaceae</taxon>
        <taxon>Arthrobacter</taxon>
    </lineage>
</organism>
<evidence type="ECO:0000259" key="8">
    <source>
        <dbReference type="PROSITE" id="PS50901"/>
    </source>
</evidence>
<feature type="domain" description="FtsK" evidence="8">
    <location>
        <begin position="1019"/>
        <end position="1210"/>
    </location>
</feature>
<evidence type="ECO:0000256" key="2">
    <source>
        <dbReference type="ARBA" id="ARBA00022741"/>
    </source>
</evidence>
<feature type="binding site" evidence="4">
    <location>
        <begin position="1037"/>
        <end position="1044"/>
    </location>
    <ligand>
        <name>ATP</name>
        <dbReference type="ChEBI" id="CHEBI:30616"/>
    </ligand>
</feature>
<name>A0AAU8ERP9_9MICC</name>
<evidence type="ECO:0000256" key="3">
    <source>
        <dbReference type="ARBA" id="ARBA00022840"/>
    </source>
</evidence>
<dbReference type="Pfam" id="PF01580">
    <property type="entry name" value="FtsK_SpoIIIE"/>
    <property type="match status" value="2"/>
</dbReference>
<evidence type="ECO:0000256" key="1">
    <source>
        <dbReference type="ARBA" id="ARBA00022553"/>
    </source>
</evidence>
<evidence type="ECO:0000256" key="5">
    <source>
        <dbReference type="SAM" id="Coils"/>
    </source>
</evidence>
<dbReference type="PANTHER" id="PTHR22683">
    <property type="entry name" value="SPORULATION PROTEIN RELATED"/>
    <property type="match status" value="1"/>
</dbReference>
<protein>
    <submittedName>
        <fullName evidence="9">FtsK/SpoIIIE domain-containing protein</fullName>
    </submittedName>
</protein>
<dbReference type="InterPro" id="IPR008984">
    <property type="entry name" value="SMAD_FHA_dom_sf"/>
</dbReference>
<feature type="domain" description="FHA" evidence="7">
    <location>
        <begin position="132"/>
        <end position="180"/>
    </location>
</feature>
<dbReference type="SUPFAM" id="SSF49879">
    <property type="entry name" value="SMAD/FHA domain"/>
    <property type="match status" value="1"/>
</dbReference>
<reference evidence="9" key="1">
    <citation type="submission" date="2024-06" db="EMBL/GenBank/DDBJ databases">
        <title>Biodegradation of dimethachlon by Arthrobacter sp. K5: mechanistic insights and ecological implications.</title>
        <authorList>
            <person name="Hu S."/>
            <person name="Lu P."/>
        </authorList>
    </citation>
    <scope>NUCLEOTIDE SEQUENCE</scope>
    <source>
        <strain evidence="9">K5</strain>
    </source>
</reference>
<feature type="transmembrane region" description="Helical" evidence="6">
    <location>
        <begin position="247"/>
        <end position="265"/>
    </location>
</feature>
<dbReference type="Gene3D" id="3.40.50.300">
    <property type="entry name" value="P-loop containing nucleotide triphosphate hydrolases"/>
    <property type="match status" value="3"/>
</dbReference>
<dbReference type="InterPro" id="IPR027417">
    <property type="entry name" value="P-loop_NTPase"/>
</dbReference>
<feature type="domain" description="FtsK" evidence="8">
    <location>
        <begin position="693"/>
        <end position="881"/>
    </location>
</feature>
<dbReference type="SMART" id="SM00240">
    <property type="entry name" value="FHA"/>
    <property type="match status" value="1"/>
</dbReference>
<keyword evidence="5" id="KW-0175">Coiled coil</keyword>
<dbReference type="CDD" id="cd00060">
    <property type="entry name" value="FHA"/>
    <property type="match status" value="1"/>
</dbReference>
<dbReference type="CDD" id="cd01127">
    <property type="entry name" value="TrwB_TraG_TraD_VirD4"/>
    <property type="match status" value="1"/>
</dbReference>
<feature type="coiled-coil region" evidence="5">
    <location>
        <begin position="287"/>
        <end position="314"/>
    </location>
</feature>
<proteinExistence type="predicted"/>
<sequence length="1494" mass="160586">MRIRLTLRRDPAEAKDLAVTVDGRATVADIATELWTADPARRQETAPPNLSLRIDEAFVAGGMRGIVLDRADNLLESGLRPGSVVSLTQVSDQFGNPNDAGPAADRGPAAATLRIVSGPDVGREFSLPSGTSYIGRDRNVDVRLTDPLTSKRHARITVGESIEIVDTNSANGLQMDGLPVTRATLNSSDTVTLGDTGLTVVPLARSGAAAPTSPLVDFNRSPRVVPRFNPSKRVPPAGPKRQDHHPFPYIMLIAPLMMGAVLFAVTQSLLSMLFMLMMPLFIVGHYVDQKLQNKRERKEQLKQFREAMAAFRQDTTELQRVERAVRLQEAPSVSDTVDSIYKLGPLLWTHRPEHSGFLALRFGLGTVPSRIPFEEPNTSETETEYRREIEDCLDQFRHIEGVPVVSQLRSAGSFGLAGPRGLVDDVARGVVLQLVGLHSPAEVAVAAITSARSRERWNWLQWLPHVGSSHSPLGGDHLAAGSAGGTSLLARIEDLVEVREATMRSQGPAQGPAQRPGIVEETADVPPPVLPSVLPSVLVIVEDDAPVDRGRLTRLVERGPDAGVHVLWVAAGVESLPAACRDFMAVDGEHGTTTGQVRLGRHTYPVSCESLDAELAGQLARMLSPVVDAGKPVEDDSNLPRAVSYAALVGKDFLDNPQAVAERWQENNSVRSTAVANRKDNGSLRALVGSKGVEPLHLDLKNEGPHALVGGTTGAGKSEFLQSWVMGMATAYSPDRVSFLFVDYKGGAAFADCVRLPHTVGLVTDLSPHLVRRALTSLRAELHYREHLLNRKKAKDLLALQREADPEAPPYLVIVVDEFAALATEVPEFVDGVVDVAARGRSLGLHLILATQRPAGVIKESLRANTNLRVALRMADEDDATDILGVPDAAYFDPSIPGRGAAKTGPGRIQGFQTGYAGGWTTERPQRPQIDIVEMAFGSGPAWETPAPDTAGQDEPAGPNDIARMTANVIAAADLLAIEPPRKPWLNQLATTYDFSLLPNPRTDERLLLGVADDPAHQDQPTVFYEPDKDGNMAIYGTGGSGKSAALRGIAIAAAVTPRGGPVHVYGIDCGSAGLKMLEELPHVGGIIDGDDVERVGRLLRWIRDLAEDRASRFAEVRASTIGEYRTLAGMPDEKRIFVLVDGMSAFREAYEYSKLSGLWDIFLQLATDGRPLGIHLVVTGDRPNSVPASLLASIQRRLVLRLSAEDDYLTMDVPKDVLGQASPPGRGLLGGHEVQLAVLGGNSNLALQAREVHKLSEAMLRQGVERAPRIERLPEQIDLDILPAGLPDLPVIGVDDETLQPATLMAKGPLLLAGPPGAGRTVALVTMAYALRRSNPGTELVYLAARKSAVASLPVWDRSLVGADDVEEAVEALTDHASANPGRVAIFIEGLTEFTDTLAESGIERLVAASIKADQWVVGESETSTWSSAWSLAQPFKSGRRGLLINPGDIDGDSLLNTSLGQVGTDFIPGRGYIVGRGKVRKLQIALPPENRQ</sequence>
<keyword evidence="1" id="KW-0597">Phosphoprotein</keyword>
<dbReference type="SMART" id="SM00382">
    <property type="entry name" value="AAA"/>
    <property type="match status" value="3"/>
</dbReference>
<dbReference type="Gene3D" id="2.60.200.20">
    <property type="match status" value="1"/>
</dbReference>
<gene>
    <name evidence="9" type="ORF">ABRP34_21270</name>
</gene>
<evidence type="ECO:0000259" key="7">
    <source>
        <dbReference type="PROSITE" id="PS50006"/>
    </source>
</evidence>
<dbReference type="GO" id="GO:0003677">
    <property type="term" value="F:DNA binding"/>
    <property type="evidence" value="ECO:0007669"/>
    <property type="project" value="InterPro"/>
</dbReference>
<dbReference type="PANTHER" id="PTHR22683:SF1">
    <property type="entry name" value="TYPE VII SECRETION SYSTEM PROTEIN ESSC"/>
    <property type="match status" value="1"/>
</dbReference>
<dbReference type="PROSITE" id="PS50901">
    <property type="entry name" value="FTSK"/>
    <property type="match status" value="2"/>
</dbReference>
<dbReference type="InterPro" id="IPR000253">
    <property type="entry name" value="FHA_dom"/>
</dbReference>
<keyword evidence="6" id="KW-0472">Membrane</keyword>
<keyword evidence="3 4" id="KW-0067">ATP-binding</keyword>
<dbReference type="EMBL" id="CP159279">
    <property type="protein sequence ID" value="XCH11285.1"/>
    <property type="molecule type" value="Genomic_DNA"/>
</dbReference>
<evidence type="ECO:0000256" key="4">
    <source>
        <dbReference type="PROSITE-ProRule" id="PRU00289"/>
    </source>
</evidence>
<dbReference type="GO" id="GO:0005524">
    <property type="term" value="F:ATP binding"/>
    <property type="evidence" value="ECO:0007669"/>
    <property type="project" value="UniProtKB-UniRule"/>
</dbReference>
<evidence type="ECO:0000256" key="6">
    <source>
        <dbReference type="SAM" id="Phobius"/>
    </source>
</evidence>
<accession>A0AAU8ERP9</accession>
<dbReference type="PROSITE" id="PS50006">
    <property type="entry name" value="FHA_DOMAIN"/>
    <property type="match status" value="1"/>
</dbReference>
<dbReference type="InterPro" id="IPR032030">
    <property type="entry name" value="YscD_cytoplasmic_dom"/>
</dbReference>
<feature type="binding site" evidence="4">
    <location>
        <begin position="711"/>
        <end position="718"/>
    </location>
    <ligand>
        <name>ATP</name>
        <dbReference type="ChEBI" id="CHEBI:30616"/>
    </ligand>
</feature>
<evidence type="ECO:0000313" key="9">
    <source>
        <dbReference type="EMBL" id="XCH11285.1"/>
    </source>
</evidence>
<keyword evidence="6" id="KW-0812">Transmembrane</keyword>
<dbReference type="RefSeq" id="WP_353711688.1">
    <property type="nucleotide sequence ID" value="NZ_CP159279.1"/>
</dbReference>
<dbReference type="Pfam" id="PF16697">
    <property type="entry name" value="Yop-YscD_cpl"/>
    <property type="match status" value="1"/>
</dbReference>
<dbReference type="SUPFAM" id="SSF52540">
    <property type="entry name" value="P-loop containing nucleoside triphosphate hydrolases"/>
    <property type="match status" value="3"/>
</dbReference>
<dbReference type="InterPro" id="IPR003593">
    <property type="entry name" value="AAA+_ATPase"/>
</dbReference>
<keyword evidence="2 4" id="KW-0547">Nucleotide-binding</keyword>
<dbReference type="InterPro" id="IPR050206">
    <property type="entry name" value="FtsK/SpoIIIE/SftA"/>
</dbReference>
<dbReference type="InterPro" id="IPR002543">
    <property type="entry name" value="FtsK_dom"/>
</dbReference>
<keyword evidence="6" id="KW-1133">Transmembrane helix</keyword>